<feature type="transmembrane region" description="Helical" evidence="4">
    <location>
        <begin position="471"/>
        <end position="496"/>
    </location>
</feature>
<dbReference type="InterPro" id="IPR001507">
    <property type="entry name" value="ZP_dom"/>
</dbReference>
<evidence type="ECO:0000259" key="6">
    <source>
        <dbReference type="PROSITE" id="PS50022"/>
    </source>
</evidence>
<sequence length="529" mass="58056">MARLVWMAVAMLLAEKGSLVKGNCFDELIRDVTYTATSTDPGHSPSDAVLDNEGAWCTSQTPPNEYLEVDLGGLYDVCGVVLQGFKNDSLDSFTTKYKLSFSTGKPTWSFLLDDSDLPKEFQIVPDDGNILTENELADIRSALAVRIHPIETSGSPMCLRVGVYGTAALNVTCGEELVMSISISKYSLGPDLKLLYMNQRSPGCEFPVTPGSDITISIDVRTCGTALSSRGEYLYYENTVHGTPDADSGPLVFTHDVAFTATCMYNRTATLSSVSYIPVRNVTISASEYGDLDLLMAAYIDSNYNDMLTTDAQPVGTTLYISVEVRSTDKDLFLLLDRCWATPSQNRRDPNQRQLILDGCQDRSSVASIAHSCRSSSLQRFEYEMFKFSQTDRVYLHCEVVVCFAGVASSICKDKCDDCSPGTNRRRRSVNEDGYDSGSQPFYLGIGPLQIQDTTTEGEKGTIQEKTTTDLMIALAVSGVILVAIFVFILAVVIVLRSKSRPSEKSQILPPGSTQRPHAWSDTDSHIYT</sequence>
<evidence type="ECO:0000256" key="4">
    <source>
        <dbReference type="SAM" id="Phobius"/>
    </source>
</evidence>
<evidence type="ECO:0000256" key="2">
    <source>
        <dbReference type="ARBA" id="ARBA00023157"/>
    </source>
</evidence>
<feature type="signal peptide" evidence="5">
    <location>
        <begin position="1"/>
        <end position="22"/>
    </location>
</feature>
<dbReference type="EMBL" id="MU826355">
    <property type="protein sequence ID" value="KAJ7380023.1"/>
    <property type="molecule type" value="Genomic_DNA"/>
</dbReference>
<organism evidence="8 9">
    <name type="scientific">Desmophyllum pertusum</name>
    <dbReference type="NCBI Taxonomy" id="174260"/>
    <lineage>
        <taxon>Eukaryota</taxon>
        <taxon>Metazoa</taxon>
        <taxon>Cnidaria</taxon>
        <taxon>Anthozoa</taxon>
        <taxon>Hexacorallia</taxon>
        <taxon>Scleractinia</taxon>
        <taxon>Caryophylliina</taxon>
        <taxon>Caryophylliidae</taxon>
        <taxon>Desmophyllum</taxon>
    </lineage>
</organism>
<feature type="region of interest" description="Disordered" evidence="3">
    <location>
        <begin position="503"/>
        <end position="529"/>
    </location>
</feature>
<dbReference type="SUPFAM" id="SSF49785">
    <property type="entry name" value="Galactose-binding domain-like"/>
    <property type="match status" value="1"/>
</dbReference>
<dbReference type="OrthoDB" id="5985040at2759"/>
<dbReference type="Gene3D" id="2.60.120.260">
    <property type="entry name" value="Galactose-binding domain-like"/>
    <property type="match status" value="1"/>
</dbReference>
<dbReference type="Pfam" id="PF00754">
    <property type="entry name" value="F5_F8_type_C"/>
    <property type="match status" value="1"/>
</dbReference>
<evidence type="ECO:0000256" key="3">
    <source>
        <dbReference type="SAM" id="MobiDB-lite"/>
    </source>
</evidence>
<evidence type="ECO:0000313" key="8">
    <source>
        <dbReference type="EMBL" id="KAJ7380023.1"/>
    </source>
</evidence>
<keyword evidence="4" id="KW-0472">Membrane</keyword>
<dbReference type="InterPro" id="IPR042235">
    <property type="entry name" value="ZP-C_dom"/>
</dbReference>
<comment type="caution">
    <text evidence="8">The sequence shown here is derived from an EMBL/GenBank/DDBJ whole genome shotgun (WGS) entry which is preliminary data.</text>
</comment>
<feature type="chain" id="PRO_5040827754" evidence="5">
    <location>
        <begin position="23"/>
        <end position="529"/>
    </location>
</feature>
<dbReference type="SMART" id="SM00241">
    <property type="entry name" value="ZP"/>
    <property type="match status" value="1"/>
</dbReference>
<evidence type="ECO:0000259" key="7">
    <source>
        <dbReference type="PROSITE" id="PS51034"/>
    </source>
</evidence>
<feature type="region of interest" description="Disordered" evidence="3">
    <location>
        <begin position="420"/>
        <end position="443"/>
    </location>
</feature>
<feature type="domain" description="F5/8 type C" evidence="6">
    <location>
        <begin position="17"/>
        <end position="166"/>
    </location>
</feature>
<name>A0A9X0CZD8_9CNID</name>
<keyword evidence="9" id="KW-1185">Reference proteome</keyword>
<dbReference type="InterPro" id="IPR008979">
    <property type="entry name" value="Galactose-bd-like_sf"/>
</dbReference>
<dbReference type="Gene3D" id="2.60.40.4100">
    <property type="entry name" value="Zona pellucida, ZP-C domain"/>
    <property type="match status" value="1"/>
</dbReference>
<protein>
    <submittedName>
        <fullName evidence="8">Uncharacterized protein</fullName>
    </submittedName>
</protein>
<dbReference type="Proteomes" id="UP001163046">
    <property type="component" value="Unassembled WGS sequence"/>
</dbReference>
<accession>A0A9X0CZD8</accession>
<feature type="compositionally biased region" description="Basic and acidic residues" evidence="3">
    <location>
        <begin position="519"/>
        <end position="529"/>
    </location>
</feature>
<keyword evidence="2" id="KW-1015">Disulfide bond</keyword>
<dbReference type="Gene3D" id="2.60.40.3210">
    <property type="entry name" value="Zona pellucida, ZP-N domain"/>
    <property type="match status" value="1"/>
</dbReference>
<dbReference type="InterPro" id="IPR000421">
    <property type="entry name" value="FA58C"/>
</dbReference>
<gene>
    <name evidence="8" type="ORF">OS493_012785</name>
</gene>
<reference evidence="8" key="1">
    <citation type="submission" date="2023-01" db="EMBL/GenBank/DDBJ databases">
        <title>Genome assembly of the deep-sea coral Lophelia pertusa.</title>
        <authorList>
            <person name="Herrera S."/>
            <person name="Cordes E."/>
        </authorList>
    </citation>
    <scope>NUCLEOTIDE SEQUENCE</scope>
    <source>
        <strain evidence="8">USNM1676648</strain>
        <tissue evidence="8">Polyp</tissue>
    </source>
</reference>
<dbReference type="AlphaFoldDB" id="A0A9X0CZD8"/>
<dbReference type="PANTHER" id="PTHR14002">
    <property type="entry name" value="ENDOGLIN/TGF-BETA RECEPTOR TYPE III"/>
    <property type="match status" value="1"/>
</dbReference>
<dbReference type="InterPro" id="IPR055355">
    <property type="entry name" value="ZP-C"/>
</dbReference>
<keyword evidence="4" id="KW-0812">Transmembrane</keyword>
<dbReference type="PANTHER" id="PTHR14002:SF43">
    <property type="entry name" value="DELTA-LIKE PROTEIN"/>
    <property type="match status" value="1"/>
</dbReference>
<dbReference type="Pfam" id="PF00100">
    <property type="entry name" value="Zona_pellucida"/>
    <property type="match status" value="1"/>
</dbReference>
<feature type="domain" description="ZP" evidence="7">
    <location>
        <begin position="172"/>
        <end position="419"/>
    </location>
</feature>
<dbReference type="PROSITE" id="PS01285">
    <property type="entry name" value="FA58C_1"/>
    <property type="match status" value="1"/>
</dbReference>
<dbReference type="PROSITE" id="PS50022">
    <property type="entry name" value="FA58C_3"/>
    <property type="match status" value="1"/>
</dbReference>
<keyword evidence="1 5" id="KW-0732">Signal</keyword>
<dbReference type="PROSITE" id="PS51034">
    <property type="entry name" value="ZP_2"/>
    <property type="match status" value="1"/>
</dbReference>
<keyword evidence="4" id="KW-1133">Transmembrane helix</keyword>
<proteinExistence type="predicted"/>
<evidence type="ECO:0000256" key="1">
    <source>
        <dbReference type="ARBA" id="ARBA00022729"/>
    </source>
</evidence>
<evidence type="ECO:0000256" key="5">
    <source>
        <dbReference type="SAM" id="SignalP"/>
    </source>
</evidence>
<evidence type="ECO:0000313" key="9">
    <source>
        <dbReference type="Proteomes" id="UP001163046"/>
    </source>
</evidence>